<accession>A0A4Q9DL38</accession>
<dbReference type="SUPFAM" id="SSF53850">
    <property type="entry name" value="Periplasmic binding protein-like II"/>
    <property type="match status" value="1"/>
</dbReference>
<keyword evidence="3" id="KW-1185">Reference proteome</keyword>
<sequence length="422" mass="46330">MELNGILNNGGAHLQMKKVILRTVSLTAITTVAAVSILAGCSNTTTGGSTSTAGSTGAGGAAAKQADWAEQNGLNKTETVEELYAKAKQEGKVVVYSQSSRIKDVKATFEAKYPGVVVEAYNMTTNDIVEKLIREQGAGVYNADVVFVKDAGGTVSSELVKKNIVYKYLPSDLAAKMIEPYKSQSPGLVPYFSLRSIFYNTDANKTTPITNWWDLTTPEWKGKVMFDEPLQSADTMDLFLAMVQNAEEMKQAYKEKFGKDIVLNGTENAGYEFIKQLVKNDAVLMKSSDDVVEGIGKSTQAKPPIGFSASSKMRDVVEKKLKVNTTYDVKPRISVVGPSYLYIANKAKNVSAAKLLIRWMAGEADGQGEGFKPFNVQGSWSTRTDNGRTDQPAIDKLNVWKYDPEFFYNNAAKLREFWLKLQ</sequence>
<protein>
    <submittedName>
        <fullName evidence="2">Extracellular solute-binding protein</fullName>
    </submittedName>
</protein>
<comment type="caution">
    <text evidence="2">The sequence shown here is derived from an EMBL/GenBank/DDBJ whole genome shotgun (WGS) entry which is preliminary data.</text>
</comment>
<name>A0A4Q9DL38_9BACL</name>
<dbReference type="PANTHER" id="PTHR30006">
    <property type="entry name" value="THIAMINE-BINDING PERIPLASMIC PROTEIN-RELATED"/>
    <property type="match status" value="1"/>
</dbReference>
<dbReference type="OrthoDB" id="366726at2"/>
<dbReference type="AlphaFoldDB" id="A0A4Q9DL38"/>
<dbReference type="EMBL" id="SIRE01000016">
    <property type="protein sequence ID" value="TBL75646.1"/>
    <property type="molecule type" value="Genomic_DNA"/>
</dbReference>
<dbReference type="InterPro" id="IPR006059">
    <property type="entry name" value="SBP"/>
</dbReference>
<dbReference type="PANTHER" id="PTHR30006:SF2">
    <property type="entry name" value="ABC TRANSPORTER SUBSTRATE-BINDING PROTEIN"/>
    <property type="match status" value="1"/>
</dbReference>
<gene>
    <name evidence="2" type="ORF">EYB31_21870</name>
</gene>
<proteinExistence type="predicted"/>
<evidence type="ECO:0000313" key="3">
    <source>
        <dbReference type="Proteomes" id="UP000293142"/>
    </source>
</evidence>
<evidence type="ECO:0000256" key="1">
    <source>
        <dbReference type="ARBA" id="ARBA00022729"/>
    </source>
</evidence>
<dbReference type="Gene3D" id="3.40.190.10">
    <property type="entry name" value="Periplasmic binding protein-like II"/>
    <property type="match status" value="2"/>
</dbReference>
<organism evidence="2 3">
    <name type="scientific">Paenibacillus thalictri</name>
    <dbReference type="NCBI Taxonomy" id="2527873"/>
    <lineage>
        <taxon>Bacteria</taxon>
        <taxon>Bacillati</taxon>
        <taxon>Bacillota</taxon>
        <taxon>Bacilli</taxon>
        <taxon>Bacillales</taxon>
        <taxon>Paenibacillaceae</taxon>
        <taxon>Paenibacillus</taxon>
    </lineage>
</organism>
<reference evidence="2 3" key="1">
    <citation type="submission" date="2019-02" db="EMBL/GenBank/DDBJ databases">
        <title>Paenibacillus sp. nov., isolated from surface-sterilized tissue of Thalictrum simplex L.</title>
        <authorList>
            <person name="Tuo L."/>
        </authorList>
    </citation>
    <scope>NUCLEOTIDE SEQUENCE [LARGE SCALE GENOMIC DNA]</scope>
    <source>
        <strain evidence="2 3">N2SHLJ1</strain>
    </source>
</reference>
<keyword evidence="1" id="KW-0732">Signal</keyword>
<dbReference type="Proteomes" id="UP000293142">
    <property type="component" value="Unassembled WGS sequence"/>
</dbReference>
<dbReference type="Pfam" id="PF01547">
    <property type="entry name" value="SBP_bac_1"/>
    <property type="match status" value="1"/>
</dbReference>
<evidence type="ECO:0000313" key="2">
    <source>
        <dbReference type="EMBL" id="TBL75646.1"/>
    </source>
</evidence>